<dbReference type="EMBL" id="HBNR01044483">
    <property type="protein sequence ID" value="CAE4605051.1"/>
    <property type="molecule type" value="Transcribed_RNA"/>
</dbReference>
<organism evidence="2">
    <name type="scientific">Alexandrium monilatum</name>
    <dbReference type="NCBI Taxonomy" id="311494"/>
    <lineage>
        <taxon>Eukaryota</taxon>
        <taxon>Sar</taxon>
        <taxon>Alveolata</taxon>
        <taxon>Dinophyceae</taxon>
        <taxon>Gonyaulacales</taxon>
        <taxon>Pyrocystaceae</taxon>
        <taxon>Alexandrium</taxon>
    </lineage>
</organism>
<evidence type="ECO:0000256" key="1">
    <source>
        <dbReference type="SAM" id="MobiDB-lite"/>
    </source>
</evidence>
<protein>
    <submittedName>
        <fullName evidence="2">Uncharacterized protein</fullName>
    </submittedName>
</protein>
<evidence type="ECO:0000313" key="3">
    <source>
        <dbReference type="EMBL" id="CAE4605051.1"/>
    </source>
</evidence>
<gene>
    <name evidence="2" type="ORF">AMON00008_LOCUS30948</name>
    <name evidence="3" type="ORF">AMON00008_LOCUS30949</name>
</gene>
<accession>A0A6T1DJM1</accession>
<feature type="compositionally biased region" description="Polar residues" evidence="1">
    <location>
        <begin position="63"/>
        <end position="80"/>
    </location>
</feature>
<dbReference type="EMBL" id="HBNR01044482">
    <property type="protein sequence ID" value="CAE4605049.1"/>
    <property type="molecule type" value="Transcribed_RNA"/>
</dbReference>
<evidence type="ECO:0000313" key="2">
    <source>
        <dbReference type="EMBL" id="CAE4605049.1"/>
    </source>
</evidence>
<feature type="region of interest" description="Disordered" evidence="1">
    <location>
        <begin position="1"/>
        <end position="21"/>
    </location>
</feature>
<name>A0A6T1DJM1_9DINO</name>
<reference evidence="2" key="1">
    <citation type="submission" date="2021-01" db="EMBL/GenBank/DDBJ databases">
        <authorList>
            <person name="Corre E."/>
            <person name="Pelletier E."/>
            <person name="Niang G."/>
            <person name="Scheremetjew M."/>
            <person name="Finn R."/>
            <person name="Kale V."/>
            <person name="Holt S."/>
            <person name="Cochrane G."/>
            <person name="Meng A."/>
            <person name="Brown T."/>
            <person name="Cohen L."/>
        </authorList>
    </citation>
    <scope>NUCLEOTIDE SEQUENCE</scope>
    <source>
        <strain evidence="2">CCMP3105</strain>
    </source>
</reference>
<sequence>MLAPQMAQMGAKTPPPQAQSIKRIPCADKLCSSLESSHFSAQETWQTLPHLTLQGASKRGGSDMTSLHTMHSIRSSNYSTPERWGHRHADGSSAIAHPPPE</sequence>
<feature type="region of interest" description="Disordered" evidence="1">
    <location>
        <begin position="52"/>
        <end position="101"/>
    </location>
</feature>
<dbReference type="AlphaFoldDB" id="A0A6T1DJM1"/>
<proteinExistence type="predicted"/>